<keyword evidence="1" id="KW-0547">Nucleotide-binding</keyword>
<dbReference type="PANTHER" id="PTHR10887">
    <property type="entry name" value="DNA2/NAM7 HELICASE FAMILY"/>
    <property type="match status" value="1"/>
</dbReference>
<name>A0A2A2KFQ1_9BILA</name>
<dbReference type="EMBL" id="LIAE01008722">
    <property type="protein sequence ID" value="PAV72698.1"/>
    <property type="molecule type" value="Genomic_DNA"/>
</dbReference>
<dbReference type="Proteomes" id="UP000218231">
    <property type="component" value="Unassembled WGS sequence"/>
</dbReference>
<evidence type="ECO:0000259" key="6">
    <source>
        <dbReference type="Pfam" id="PF13087"/>
    </source>
</evidence>
<evidence type="ECO:0000256" key="2">
    <source>
        <dbReference type="ARBA" id="ARBA00022801"/>
    </source>
</evidence>
<evidence type="ECO:0000259" key="5">
    <source>
        <dbReference type="Pfam" id="PF13086"/>
    </source>
</evidence>
<evidence type="ECO:0000256" key="4">
    <source>
        <dbReference type="ARBA" id="ARBA00022840"/>
    </source>
</evidence>
<dbReference type="Gene3D" id="3.40.50.300">
    <property type="entry name" value="P-loop containing nucleotide triphosphate hydrolases"/>
    <property type="match status" value="2"/>
</dbReference>
<feature type="domain" description="DNA2/NAM7 helicase-like C-terminal" evidence="6">
    <location>
        <begin position="421"/>
        <end position="615"/>
    </location>
</feature>
<dbReference type="GO" id="GO:0005694">
    <property type="term" value="C:chromosome"/>
    <property type="evidence" value="ECO:0007669"/>
    <property type="project" value="UniProtKB-ARBA"/>
</dbReference>
<dbReference type="SUPFAM" id="SSF52540">
    <property type="entry name" value="P-loop containing nucleoside triphosphate hydrolases"/>
    <property type="match status" value="1"/>
</dbReference>
<keyword evidence="3" id="KW-0347">Helicase</keyword>
<dbReference type="GO" id="GO:0016787">
    <property type="term" value="F:hydrolase activity"/>
    <property type="evidence" value="ECO:0007669"/>
    <property type="project" value="UniProtKB-KW"/>
</dbReference>
<dbReference type="GO" id="GO:0005524">
    <property type="term" value="F:ATP binding"/>
    <property type="evidence" value="ECO:0007669"/>
    <property type="project" value="UniProtKB-KW"/>
</dbReference>
<dbReference type="FunFam" id="3.40.50.300:FF:000326">
    <property type="entry name" value="P-loop containing nucleoside triphosphate hydrolase"/>
    <property type="match status" value="1"/>
</dbReference>
<feature type="domain" description="DNA2/NAM7 helicase helicase" evidence="5">
    <location>
        <begin position="320"/>
        <end position="412"/>
    </location>
</feature>
<evidence type="ECO:0000313" key="8">
    <source>
        <dbReference type="Proteomes" id="UP000218231"/>
    </source>
</evidence>
<dbReference type="InterPro" id="IPR047187">
    <property type="entry name" value="SF1_C_Upf1"/>
</dbReference>
<keyword evidence="2" id="KW-0378">Hydrolase</keyword>
<keyword evidence="8" id="KW-1185">Reference proteome</keyword>
<keyword evidence="4" id="KW-0067">ATP-binding</keyword>
<gene>
    <name evidence="7" type="ORF">WR25_15094</name>
</gene>
<dbReference type="GO" id="GO:0005737">
    <property type="term" value="C:cytoplasm"/>
    <property type="evidence" value="ECO:0007669"/>
    <property type="project" value="TreeGrafter"/>
</dbReference>
<comment type="caution">
    <text evidence="7">The sequence shown here is derived from an EMBL/GenBank/DDBJ whole genome shotgun (WGS) entry which is preliminary data.</text>
</comment>
<sequence>MITSCPQTSPLLIPMANWSEDVLISQSRFSNSKDLADSVFVAISVERAEQERAAKKMRAGLIWHDIVRDERNELVFHFQLPDITNMESKDTMAIRVSIGDFGKIEGPQESKWERHGIITKLPDLTDDNYCILLNGTSQDLTPKWKSNEITFQVLYNPVPFERECAALKKFVEVTNFNETIRQAILGAEVSLDDLKINDEVPEYDIQGLPPFNSFQQAAIKMAINNRVAIIEGPGGTGKTDVLAAIAFHLSKNLKEDEILFVCSPSNAAADECALRIMKTGLNPVRVVAESRQMLESRVPDILLHRLIRDILPTEFKKLDNIKKKRKLNNGEQQRFKELKTQAELEIIRQRRIVCCTTSSSAMEILREFKPVAIIVDEAGQGSISNVLVPVMTGANQLILVGDTAQLPPLVTSPKALSAGLGVSLMERLGEFGLPKEMLRVQHRMVPSLSAFPNEQFYGGLLLDGENTEKLVSYSSKWKWIDVSNPKAFLSSFYEETKVGRSIGNDGQAKEAIVLANKLIISGIDPSDIAILSFYDGQRRIISRLIRDPIYSTRDKKLREIEVSTVDSFQGRENKYIIVCTVRCNERNKLGFISDRRRINLALTRPQAGLFILGNYELLSVDKTWNALLNCYVNEGVLMEGDLDSMKSIKPKLRTPLSSLPPDDENVDEDQEECTNNFALWFTIYYRSRHPFQCKACNTPASSYAQAIEHLRSHGHRTKAAKVISETK</sequence>
<dbReference type="InterPro" id="IPR027417">
    <property type="entry name" value="P-loop_NTPase"/>
</dbReference>
<dbReference type="GO" id="GO:0003724">
    <property type="term" value="F:RNA helicase activity"/>
    <property type="evidence" value="ECO:0007669"/>
    <property type="project" value="TreeGrafter"/>
</dbReference>
<organism evidence="7 8">
    <name type="scientific">Diploscapter pachys</name>
    <dbReference type="NCBI Taxonomy" id="2018661"/>
    <lineage>
        <taxon>Eukaryota</taxon>
        <taxon>Metazoa</taxon>
        <taxon>Ecdysozoa</taxon>
        <taxon>Nematoda</taxon>
        <taxon>Chromadorea</taxon>
        <taxon>Rhabditida</taxon>
        <taxon>Rhabditina</taxon>
        <taxon>Rhabditomorpha</taxon>
        <taxon>Rhabditoidea</taxon>
        <taxon>Rhabditidae</taxon>
        <taxon>Diploscapter</taxon>
    </lineage>
</organism>
<accession>A0A2A2KFQ1</accession>
<dbReference type="InterPro" id="IPR045055">
    <property type="entry name" value="DNA2/NAM7-like"/>
</dbReference>
<evidence type="ECO:0000313" key="7">
    <source>
        <dbReference type="EMBL" id="PAV72698.1"/>
    </source>
</evidence>
<protein>
    <submittedName>
        <fullName evidence="7">Uncharacterized protein</fullName>
    </submittedName>
</protein>
<dbReference type="STRING" id="2018661.A0A2A2KFQ1"/>
<evidence type="ECO:0000256" key="3">
    <source>
        <dbReference type="ARBA" id="ARBA00022806"/>
    </source>
</evidence>
<reference evidence="7 8" key="1">
    <citation type="journal article" date="2017" name="Curr. Biol.">
        <title>Genome architecture and evolution of a unichromosomal asexual nematode.</title>
        <authorList>
            <person name="Fradin H."/>
            <person name="Zegar C."/>
            <person name="Gutwein M."/>
            <person name="Lucas J."/>
            <person name="Kovtun M."/>
            <person name="Corcoran D."/>
            <person name="Baugh L.R."/>
            <person name="Kiontke K."/>
            <person name="Gunsalus K."/>
            <person name="Fitch D.H."/>
            <person name="Piano F."/>
        </authorList>
    </citation>
    <scope>NUCLEOTIDE SEQUENCE [LARGE SCALE GENOMIC DNA]</scope>
    <source>
        <strain evidence="7">PF1309</strain>
    </source>
</reference>
<dbReference type="PANTHER" id="PTHR10887:SF364">
    <property type="entry name" value="REGULATOR OF NONSENSE TRANSCRIPTS 1"/>
    <property type="match status" value="1"/>
</dbReference>
<dbReference type="InterPro" id="IPR041679">
    <property type="entry name" value="DNA2/NAM7-like_C"/>
</dbReference>
<dbReference type="GO" id="GO:0000184">
    <property type="term" value="P:nuclear-transcribed mRNA catabolic process, nonsense-mediated decay"/>
    <property type="evidence" value="ECO:0007669"/>
    <property type="project" value="TreeGrafter"/>
</dbReference>
<dbReference type="AlphaFoldDB" id="A0A2A2KFQ1"/>
<dbReference type="Pfam" id="PF13086">
    <property type="entry name" value="AAA_11"/>
    <property type="match status" value="1"/>
</dbReference>
<dbReference type="Pfam" id="PF13087">
    <property type="entry name" value="AAA_12"/>
    <property type="match status" value="1"/>
</dbReference>
<dbReference type="InterPro" id="IPR041677">
    <property type="entry name" value="DNA2/NAM7_AAA_11"/>
</dbReference>
<proteinExistence type="predicted"/>
<dbReference type="CDD" id="cd18808">
    <property type="entry name" value="SF1_C_Upf1"/>
    <property type="match status" value="1"/>
</dbReference>
<evidence type="ECO:0000256" key="1">
    <source>
        <dbReference type="ARBA" id="ARBA00022741"/>
    </source>
</evidence>
<dbReference type="OrthoDB" id="5851052at2759"/>